<evidence type="ECO:0000256" key="5">
    <source>
        <dbReference type="ARBA" id="ARBA00022723"/>
    </source>
</evidence>
<name>A0A0Q9YI73_9GAMM</name>
<dbReference type="GO" id="GO:0046872">
    <property type="term" value="F:metal ion binding"/>
    <property type="evidence" value="ECO:0007669"/>
    <property type="project" value="UniProtKB-KW"/>
</dbReference>
<dbReference type="GO" id="GO:0009360">
    <property type="term" value="C:DNA polymerase III complex"/>
    <property type="evidence" value="ECO:0007669"/>
    <property type="project" value="InterPro"/>
</dbReference>
<dbReference type="PRINTS" id="PR00300">
    <property type="entry name" value="CLPPROTEASEA"/>
</dbReference>
<evidence type="ECO:0000256" key="9">
    <source>
        <dbReference type="ARBA" id="ARBA00022932"/>
    </source>
</evidence>
<feature type="domain" description="AAA+ ATPase" evidence="12">
    <location>
        <begin position="61"/>
        <end position="213"/>
    </location>
</feature>
<dbReference type="SUPFAM" id="SSF48019">
    <property type="entry name" value="post-AAA+ oligomerization domain-like"/>
    <property type="match status" value="1"/>
</dbReference>
<dbReference type="SMART" id="SM00382">
    <property type="entry name" value="AAA"/>
    <property type="match status" value="1"/>
</dbReference>
<dbReference type="NCBIfam" id="TIGR02397">
    <property type="entry name" value="dnaX_nterm"/>
    <property type="match status" value="1"/>
</dbReference>
<dbReference type="InterPro" id="IPR027417">
    <property type="entry name" value="P-loop_NTPase"/>
</dbReference>
<dbReference type="NCBIfam" id="NF004046">
    <property type="entry name" value="PRK05563.1"/>
    <property type="match status" value="1"/>
</dbReference>
<keyword evidence="5" id="KW-0479">Metal-binding</keyword>
<dbReference type="PANTHER" id="PTHR11669:SF0">
    <property type="entry name" value="PROTEIN STICHEL-LIKE 2"/>
    <property type="match status" value="1"/>
</dbReference>
<keyword evidence="8 11" id="KW-0067">ATP-binding</keyword>
<comment type="similarity">
    <text evidence="1 11">Belongs to the DnaX/STICHEL family.</text>
</comment>
<evidence type="ECO:0000256" key="10">
    <source>
        <dbReference type="ARBA" id="ARBA00049244"/>
    </source>
</evidence>
<dbReference type="Pfam" id="PF13177">
    <property type="entry name" value="DNA_pol3_delta2"/>
    <property type="match status" value="1"/>
</dbReference>
<dbReference type="AlphaFoldDB" id="A0A0Q9YI73"/>
<dbReference type="FunFam" id="3.40.50.300:FF:000014">
    <property type="entry name" value="DNA polymerase III subunit gamma/tau"/>
    <property type="match status" value="1"/>
</dbReference>
<evidence type="ECO:0000256" key="6">
    <source>
        <dbReference type="ARBA" id="ARBA00022741"/>
    </source>
</evidence>
<dbReference type="Pfam" id="PF12170">
    <property type="entry name" value="DNA_pol3_tau_5"/>
    <property type="match status" value="1"/>
</dbReference>
<dbReference type="EMBL" id="LKAJ01000013">
    <property type="protein sequence ID" value="KRG20349.1"/>
    <property type="molecule type" value="Genomic_DNA"/>
</dbReference>
<dbReference type="FunFam" id="1.10.8.60:FF:000013">
    <property type="entry name" value="DNA polymerase III subunit gamma/tau"/>
    <property type="match status" value="1"/>
</dbReference>
<dbReference type="SUPFAM" id="SSF52540">
    <property type="entry name" value="P-loop containing nucleoside triphosphate hydrolases"/>
    <property type="match status" value="1"/>
</dbReference>
<dbReference type="InterPro" id="IPR045085">
    <property type="entry name" value="HLD_clamp_pol_III_gamma_tau"/>
</dbReference>
<protein>
    <recommendedName>
        <fullName evidence="11">DNA polymerase III subunit gamma/tau</fullName>
        <ecNumber evidence="11">2.7.7.7</ecNumber>
    </recommendedName>
</protein>
<comment type="caution">
    <text evidence="13">The sequence shown here is derived from an EMBL/GenBank/DDBJ whole genome shotgun (WGS) entry which is preliminary data.</text>
</comment>
<proteinExistence type="inferred from homology"/>
<dbReference type="Gene3D" id="3.40.50.300">
    <property type="entry name" value="P-loop containing nucleotide triphosphate hydrolases"/>
    <property type="match status" value="1"/>
</dbReference>
<evidence type="ECO:0000256" key="1">
    <source>
        <dbReference type="ARBA" id="ARBA00006360"/>
    </source>
</evidence>
<evidence type="ECO:0000256" key="3">
    <source>
        <dbReference type="ARBA" id="ARBA00022695"/>
    </source>
</evidence>
<evidence type="ECO:0000256" key="11">
    <source>
        <dbReference type="RuleBase" id="RU364063"/>
    </source>
</evidence>
<dbReference type="FunFam" id="1.20.272.10:FF:000003">
    <property type="entry name" value="DNA polymerase III subunit gamma/tau"/>
    <property type="match status" value="1"/>
</dbReference>
<dbReference type="GO" id="GO:0006261">
    <property type="term" value="P:DNA-templated DNA replication"/>
    <property type="evidence" value="ECO:0007669"/>
    <property type="project" value="TreeGrafter"/>
</dbReference>
<keyword evidence="9 11" id="KW-0239">DNA-directed DNA polymerase</keyword>
<keyword evidence="6 11" id="KW-0547">Nucleotide-binding</keyword>
<comment type="function">
    <text evidence="11">DNA polymerase III is a complex, multichain enzyme responsible for most of the replicative synthesis in bacteria. This DNA polymerase also exhibits 3' to 5' exonuclease activity.</text>
</comment>
<organism evidence="13">
    <name type="scientific">Candidatus Berkiella aquae</name>
    <dbReference type="NCBI Taxonomy" id="295108"/>
    <lineage>
        <taxon>Bacteria</taxon>
        <taxon>Pseudomonadati</taxon>
        <taxon>Pseudomonadota</taxon>
        <taxon>Gammaproteobacteria</taxon>
        <taxon>Candidatus Berkiellales</taxon>
        <taxon>Candidatus Berkiellaceae</taxon>
        <taxon>Candidatus Berkiella</taxon>
    </lineage>
</organism>
<dbReference type="GO" id="GO:0003887">
    <property type="term" value="F:DNA-directed DNA polymerase activity"/>
    <property type="evidence" value="ECO:0007669"/>
    <property type="project" value="UniProtKB-KW"/>
</dbReference>
<dbReference type="InterPro" id="IPR022754">
    <property type="entry name" value="DNA_pol_III_gamma-3"/>
</dbReference>
<evidence type="ECO:0000256" key="8">
    <source>
        <dbReference type="ARBA" id="ARBA00022840"/>
    </source>
</evidence>
<keyword evidence="2 11" id="KW-0808">Transferase</keyword>
<reference evidence="13" key="1">
    <citation type="submission" date="2015-09" db="EMBL/GenBank/DDBJ databases">
        <title>Draft Genome Sequences of Two Novel Amoeba-resistant Intranuclear Bacteria, Candidatus Berkiella cookevillensis and Candidatus Berkiella aquae.</title>
        <authorList>
            <person name="Mehari Y.T."/>
            <person name="Arivett B.A."/>
            <person name="Farone A.L."/>
            <person name="Gunderson J.H."/>
            <person name="Farone M.B."/>
        </authorList>
    </citation>
    <scope>NUCLEOTIDE SEQUENCE [LARGE SCALE GENOMIC DNA]</scope>
    <source>
        <strain evidence="13">HT99</strain>
    </source>
</reference>
<dbReference type="InterPro" id="IPR003593">
    <property type="entry name" value="AAA+_ATPase"/>
</dbReference>
<evidence type="ECO:0000259" key="12">
    <source>
        <dbReference type="SMART" id="SM00382"/>
    </source>
</evidence>
<dbReference type="GO" id="GO:0005524">
    <property type="term" value="F:ATP binding"/>
    <property type="evidence" value="ECO:0007669"/>
    <property type="project" value="UniProtKB-KW"/>
</dbReference>
<evidence type="ECO:0000256" key="7">
    <source>
        <dbReference type="ARBA" id="ARBA00022833"/>
    </source>
</evidence>
<comment type="catalytic activity">
    <reaction evidence="10 11">
        <text>DNA(n) + a 2'-deoxyribonucleoside 5'-triphosphate = DNA(n+1) + diphosphate</text>
        <dbReference type="Rhea" id="RHEA:22508"/>
        <dbReference type="Rhea" id="RHEA-COMP:17339"/>
        <dbReference type="Rhea" id="RHEA-COMP:17340"/>
        <dbReference type="ChEBI" id="CHEBI:33019"/>
        <dbReference type="ChEBI" id="CHEBI:61560"/>
        <dbReference type="ChEBI" id="CHEBI:173112"/>
        <dbReference type="EC" id="2.7.7.7"/>
    </reaction>
</comment>
<dbReference type="InterPro" id="IPR021029">
    <property type="entry name" value="DNA_pol_III_tau_dom-5"/>
</dbReference>
<dbReference type="PANTHER" id="PTHR11669">
    <property type="entry name" value="REPLICATION FACTOR C / DNA POLYMERASE III GAMMA-TAU SUBUNIT"/>
    <property type="match status" value="1"/>
</dbReference>
<evidence type="ECO:0000313" key="13">
    <source>
        <dbReference type="EMBL" id="KRG20349.1"/>
    </source>
</evidence>
<dbReference type="GO" id="GO:0003677">
    <property type="term" value="F:DNA binding"/>
    <property type="evidence" value="ECO:0007669"/>
    <property type="project" value="InterPro"/>
</dbReference>
<dbReference type="Pfam" id="PF12169">
    <property type="entry name" value="DNA_pol3_gamma3"/>
    <property type="match status" value="1"/>
</dbReference>
<sequence length="595" mass="64776">MCRSVADEVAANLKPIPLLNKGCVVAYQVLARQWRPKTFSSLRGQEQVTRALTNALKRQQVHHAYLFTGTRGVGKTTIARILAKALNCQKGITPEPCGECAACIEIDNGRSVDLIEVDGASRTRVEDTRELLDNVQYAPTASRFKIYLIDEVHMLSGHSFNALLKTLEEPPAHVKFILATTDPERIPVTVLSRCLRLSLKALSSADIFAQLQDIVNNEKIPYELGALQRIARLGAGSMRDAISLLEQAIAYSNLELKTNEVDELFGLSYYRYLPSLLQALADEDLKQCLAIVEEIATVGADYEKILGSLLQSLHAIALAQALPEESASLAALAEIDEATLAVKDKLSQEAVQLLYQIGLTSQKDLRFAPDMRTGFEMTLLRMALFKPRELSDGNKVTQRPVPSKVPAPLTVPPAMTTPAPMIATAVSQVPIAAPVREPSPVVAVSPNDAPPAPAPVVAPAAVSVQANLASSASEINWLELSAKLPLSGLTRMLVKHCILTKWDGRNMVLTLEESQKTLVSPLRLAQIQDALKSQLGVEVKLTIELGVVQGTTLMMQEQTQLAERQQQAVRSVEEDPIVQSLVSTFDAKVEDIKAV</sequence>
<dbReference type="Gene3D" id="1.20.272.10">
    <property type="match status" value="1"/>
</dbReference>
<dbReference type="Gene3D" id="3.30.300.150">
    <property type="entry name" value="DNA polymerase III, tau subunit, domain V"/>
    <property type="match status" value="1"/>
</dbReference>
<dbReference type="InterPro" id="IPR001270">
    <property type="entry name" value="ClpA/B"/>
</dbReference>
<keyword evidence="3 11" id="KW-0548">Nucleotidyltransferase</keyword>
<dbReference type="InterPro" id="IPR050238">
    <property type="entry name" value="DNA_Rep/Repair_Clamp_Loader"/>
</dbReference>
<dbReference type="PATRIC" id="fig|1590043.3.peg.2641"/>
<keyword evidence="4 11" id="KW-0235">DNA replication</keyword>
<evidence type="ECO:0000256" key="4">
    <source>
        <dbReference type="ARBA" id="ARBA00022705"/>
    </source>
</evidence>
<keyword evidence="7" id="KW-0862">Zinc</keyword>
<dbReference type="EC" id="2.7.7.7" evidence="11"/>
<dbReference type="InterPro" id="IPR012763">
    <property type="entry name" value="DNA_pol_III_sug/sutau_N"/>
</dbReference>
<comment type="subunit">
    <text evidence="11">DNA polymerase III contains a core (composed of alpha, epsilon and theta chains) that associates with a tau subunit. This core dimerizes to form the POLIII' complex. PolIII' associates with the gamma complex (composed of gamma, delta, delta', psi and chi chains) and with the beta chain to form the complete DNA polymerase III complex.</text>
</comment>
<gene>
    <name evidence="11 13" type="primary">dnaX</name>
    <name evidence="13" type="ORF">HT99x_02599</name>
</gene>
<dbReference type="Gene3D" id="1.10.8.60">
    <property type="match status" value="1"/>
</dbReference>
<dbReference type="CDD" id="cd00009">
    <property type="entry name" value="AAA"/>
    <property type="match status" value="1"/>
</dbReference>
<dbReference type="InterPro" id="IPR038249">
    <property type="entry name" value="PolIII_tau_V_sf"/>
</dbReference>
<dbReference type="Pfam" id="PF22608">
    <property type="entry name" value="DNAX_ATPase_lid"/>
    <property type="match status" value="1"/>
</dbReference>
<accession>A0A0Q9YI73</accession>
<dbReference type="CDD" id="cd18137">
    <property type="entry name" value="HLD_clamp_pol_III_gamma_tau"/>
    <property type="match status" value="1"/>
</dbReference>
<dbReference type="STRING" id="295108.HT99x_02599"/>
<evidence type="ECO:0000256" key="2">
    <source>
        <dbReference type="ARBA" id="ARBA00022679"/>
    </source>
</evidence>
<dbReference type="InterPro" id="IPR008921">
    <property type="entry name" value="DNA_pol3_clamp-load_cplx_C"/>
</dbReference>